<evidence type="ECO:0000313" key="2">
    <source>
        <dbReference type="Proteomes" id="UP000095280"/>
    </source>
</evidence>
<sequence length="156" mass="16634">VLRRLGRSGRHLERLAGTRPAGLADPGQRRSSVERLVCCSTSLAASAAGIGGTGAVPQAALCRLVRRSPQLTTGNCRSCVQAPVSDGGYGDSQQFYPRSACICAPAASCLFWPSAATRLTVSRRQQQQQQDLQAGEATETKPPKLISPEDFVRFFS</sequence>
<dbReference type="AlphaFoldDB" id="A0A1I8FNV8"/>
<dbReference type="WBParaSite" id="maker-unitig_40546-snap-gene-0.2-mRNA-1">
    <property type="protein sequence ID" value="maker-unitig_40546-snap-gene-0.2-mRNA-1"/>
    <property type="gene ID" value="maker-unitig_40546-snap-gene-0.2"/>
</dbReference>
<reference evidence="3" key="1">
    <citation type="submission" date="2016-11" db="UniProtKB">
        <authorList>
            <consortium name="WormBaseParasite"/>
        </authorList>
    </citation>
    <scope>IDENTIFICATION</scope>
</reference>
<organism evidence="2 3">
    <name type="scientific">Macrostomum lignano</name>
    <dbReference type="NCBI Taxonomy" id="282301"/>
    <lineage>
        <taxon>Eukaryota</taxon>
        <taxon>Metazoa</taxon>
        <taxon>Spiralia</taxon>
        <taxon>Lophotrochozoa</taxon>
        <taxon>Platyhelminthes</taxon>
        <taxon>Rhabditophora</taxon>
        <taxon>Macrostomorpha</taxon>
        <taxon>Macrostomida</taxon>
        <taxon>Macrostomidae</taxon>
        <taxon>Macrostomum</taxon>
    </lineage>
</organism>
<name>A0A1I8FNV8_9PLAT</name>
<feature type="region of interest" description="Disordered" evidence="1">
    <location>
        <begin position="126"/>
        <end position="149"/>
    </location>
</feature>
<protein>
    <submittedName>
        <fullName evidence="3">Os05g0506000 protein</fullName>
    </submittedName>
</protein>
<dbReference type="Proteomes" id="UP000095280">
    <property type="component" value="Unplaced"/>
</dbReference>
<evidence type="ECO:0000313" key="3">
    <source>
        <dbReference type="WBParaSite" id="maker-unitig_40546-snap-gene-0.2-mRNA-1"/>
    </source>
</evidence>
<accession>A0A1I8FNV8</accession>
<keyword evidence="2" id="KW-1185">Reference proteome</keyword>
<proteinExistence type="predicted"/>
<evidence type="ECO:0000256" key="1">
    <source>
        <dbReference type="SAM" id="MobiDB-lite"/>
    </source>
</evidence>